<dbReference type="EMBL" id="CP000910">
    <property type="protein sequence ID" value="ABY25251.1"/>
    <property type="molecule type" value="Genomic_DNA"/>
</dbReference>
<dbReference type="AlphaFoldDB" id="A9WVN0"/>
<feature type="transmembrane region" description="Helical" evidence="1">
    <location>
        <begin position="230"/>
        <end position="251"/>
    </location>
</feature>
<dbReference type="HOGENOM" id="CLU_879619_0_0_11"/>
<keyword evidence="1" id="KW-0472">Membrane</keyword>
<feature type="transmembrane region" description="Helical" evidence="1">
    <location>
        <begin position="63"/>
        <end position="90"/>
    </location>
</feature>
<keyword evidence="1" id="KW-0812">Transmembrane</keyword>
<organism evidence="2 3">
    <name type="scientific">Renibacterium salmoninarum (strain ATCC 33209 / DSM 20767 / JCM 11484 / NBRC 15589 / NCIMB 2235)</name>
    <dbReference type="NCBI Taxonomy" id="288705"/>
    <lineage>
        <taxon>Bacteria</taxon>
        <taxon>Bacillati</taxon>
        <taxon>Actinomycetota</taxon>
        <taxon>Actinomycetes</taxon>
        <taxon>Micrococcales</taxon>
        <taxon>Micrococcaceae</taxon>
        <taxon>Renibacterium</taxon>
    </lineage>
</organism>
<feature type="transmembrane region" description="Helical" evidence="1">
    <location>
        <begin position="160"/>
        <end position="180"/>
    </location>
</feature>
<keyword evidence="1" id="KW-1133">Transmembrane helix</keyword>
<evidence type="ECO:0000256" key="1">
    <source>
        <dbReference type="SAM" id="Phobius"/>
    </source>
</evidence>
<dbReference type="Proteomes" id="UP000002007">
    <property type="component" value="Chromosome"/>
</dbReference>
<gene>
    <name evidence="2" type="ordered locus">RSal33209_3542</name>
</gene>
<feature type="transmembrane region" description="Helical" evidence="1">
    <location>
        <begin position="266"/>
        <end position="289"/>
    </location>
</feature>
<sequence length="316" mass="34734">MSVLLWIAGTVALARSNRRRPWDAAIFAASPLLLFAVFSSWDLWAAALGAVGLFLFSRRRTMAAGIVLGFAICAQPYTALIVLAIVLVLIRRRLTVQLANLLAGTALSWLVFKLPLLLLNPAGWSAYWAKGWNGDPATGSIYYAINTIAQRLGLSAFSPLDASVIALVLLVLGIIAVAWLCFSTRYTPRVAHLALLLVGWFLLVDKHASAEHLIWLLPLFALARPRWRSLLIWQVFGILFYLAQLLHLGVILGDNNSQHSIDLPDFVLAMLASGTATLILLAFSVRDLLRPEHDPIRRVGADDPLVDAFSRQAVQK</sequence>
<dbReference type="KEGG" id="rsa:RSal33209_3542"/>
<dbReference type="RefSeq" id="WP_012246874.1">
    <property type="nucleotide sequence ID" value="NC_010168.1"/>
</dbReference>
<evidence type="ECO:0000313" key="3">
    <source>
        <dbReference type="Proteomes" id="UP000002007"/>
    </source>
</evidence>
<proteinExistence type="predicted"/>
<name>A9WVN0_RENSM</name>
<reference evidence="3" key="1">
    <citation type="journal article" date="2008" name="J. Bacteriol.">
        <title>Genome sequence of the fish pathogen Renibacterium salmoninarum suggests reductive evolution away from an environmental Arthrobacter ancestor.</title>
        <authorList>
            <person name="Wiens G.D."/>
            <person name="Rockey D.D."/>
            <person name="Wu Z."/>
            <person name="Chang J."/>
            <person name="Levy R."/>
            <person name="Crane S."/>
            <person name="Chen D.S."/>
            <person name="Capri G.R."/>
            <person name="Burnett J.R."/>
            <person name="Sudheesh P.S."/>
            <person name="Schipma M.J."/>
            <person name="Burd H."/>
            <person name="Bhattacharyya A."/>
            <person name="Rhodes L.D."/>
            <person name="Kaul R."/>
            <person name="Strom M.S."/>
        </authorList>
    </citation>
    <scope>NUCLEOTIDE SEQUENCE [LARGE SCALE GENOMIC DNA]</scope>
    <source>
        <strain evidence="3">ATCC 33209 / DSM 20767 / JCM 11484 / NBRC 15589 / NCIMB 2235</strain>
    </source>
</reference>
<feature type="transmembrane region" description="Helical" evidence="1">
    <location>
        <begin position="96"/>
        <end position="119"/>
    </location>
</feature>
<feature type="transmembrane region" description="Helical" evidence="1">
    <location>
        <begin position="32"/>
        <end position="56"/>
    </location>
</feature>
<dbReference type="eggNOG" id="COG5650">
    <property type="taxonomic scope" value="Bacteria"/>
</dbReference>
<evidence type="ECO:0000313" key="2">
    <source>
        <dbReference type="EMBL" id="ABY25251.1"/>
    </source>
</evidence>
<keyword evidence="3" id="KW-1185">Reference proteome</keyword>
<accession>A9WVN0</accession>
<protein>
    <submittedName>
        <fullName evidence="2">Hypothetical membrane spanning protein</fullName>
    </submittedName>
</protein>
<dbReference type="STRING" id="288705.RSal33209_3542"/>